<dbReference type="Proteomes" id="UP001159363">
    <property type="component" value="Chromosome 8"/>
</dbReference>
<evidence type="ECO:0000313" key="2">
    <source>
        <dbReference type="EMBL" id="KAJ8876121.1"/>
    </source>
</evidence>
<accession>A0ABQ9GVQ7</accession>
<reference evidence="2 3" key="1">
    <citation type="submission" date="2023-02" db="EMBL/GenBank/DDBJ databases">
        <title>LHISI_Scaffold_Assembly.</title>
        <authorList>
            <person name="Stuart O.P."/>
            <person name="Cleave R."/>
            <person name="Magrath M.J.L."/>
            <person name="Mikheyev A.S."/>
        </authorList>
    </citation>
    <scope>NUCLEOTIDE SEQUENCE [LARGE SCALE GENOMIC DNA]</scope>
    <source>
        <strain evidence="2">Daus_M_001</strain>
        <tissue evidence="2">Leg muscle</tissue>
    </source>
</reference>
<organism evidence="2 3">
    <name type="scientific">Dryococelus australis</name>
    <dbReference type="NCBI Taxonomy" id="614101"/>
    <lineage>
        <taxon>Eukaryota</taxon>
        <taxon>Metazoa</taxon>
        <taxon>Ecdysozoa</taxon>
        <taxon>Arthropoda</taxon>
        <taxon>Hexapoda</taxon>
        <taxon>Insecta</taxon>
        <taxon>Pterygota</taxon>
        <taxon>Neoptera</taxon>
        <taxon>Polyneoptera</taxon>
        <taxon>Phasmatodea</taxon>
        <taxon>Verophasmatodea</taxon>
        <taxon>Anareolatae</taxon>
        <taxon>Phasmatidae</taxon>
        <taxon>Eurycanthinae</taxon>
        <taxon>Dryococelus</taxon>
    </lineage>
</organism>
<evidence type="ECO:0000256" key="1">
    <source>
        <dbReference type="SAM" id="MobiDB-lite"/>
    </source>
</evidence>
<keyword evidence="3" id="KW-1185">Reference proteome</keyword>
<protein>
    <submittedName>
        <fullName evidence="2">Uncharacterized protein</fullName>
    </submittedName>
</protein>
<feature type="region of interest" description="Disordered" evidence="1">
    <location>
        <begin position="232"/>
        <end position="285"/>
    </location>
</feature>
<proteinExistence type="predicted"/>
<gene>
    <name evidence="2" type="ORF">PR048_024030</name>
</gene>
<evidence type="ECO:0000313" key="3">
    <source>
        <dbReference type="Proteomes" id="UP001159363"/>
    </source>
</evidence>
<comment type="caution">
    <text evidence="2">The sequence shown here is derived from an EMBL/GenBank/DDBJ whole genome shotgun (WGS) entry which is preliminary data.</text>
</comment>
<feature type="compositionally biased region" description="Basic residues" evidence="1">
    <location>
        <begin position="265"/>
        <end position="280"/>
    </location>
</feature>
<dbReference type="EMBL" id="JARBHB010000009">
    <property type="protein sequence ID" value="KAJ8876121.1"/>
    <property type="molecule type" value="Genomic_DNA"/>
</dbReference>
<name>A0ABQ9GVQ7_9NEOP</name>
<sequence>MPAACQLEQQAGEKFAFPYITRTRDFPQCFDSTKSTGCVRTSENAQAESRSIQEQSFNSIVQRENLSLFICLPKSTENKNHNHMWDVITCGMLSGDTWRHVATPATTPQLRSGLQEEFAMIPQELVDNFTQSSGKELSPGKDTWSITNENCTYAIGHAPDENLQCACVPNLAAAYFNDTSTEVSPTLFGVYKHDVVSLPSVRINVRPTPRKIITGSSLDEDLTVNKALPKTDHRRRQIRSASPQPANCRLCARRNSPAGGSRDSLRHRALIRRPPQRRHYTKPDPVKACGMSAIAAGIWTSMSPVMAFPALHGQTECLITPSKVEPGHERDCNNTLRIASCINPLHRPVIGAEYVKQRAYIRQRHPGRGIFPHQAIANKRTWRWVRPAVDNSLPETACGTMSKSRVIRELAKIVTGPEVCVLLTEAHSWLSGLRHPNSSRVRLRFPAGTMVTENFPVDWLLRISLQASLSVLMPTEYKRQKTGAARGTRAEDNLKEAIARLQAG</sequence>